<keyword evidence="1" id="KW-1133">Transmembrane helix</keyword>
<feature type="transmembrane region" description="Helical" evidence="1">
    <location>
        <begin position="47"/>
        <end position="71"/>
    </location>
</feature>
<evidence type="ECO:0000313" key="2">
    <source>
        <dbReference type="EMBL" id="CAI9614718.1"/>
    </source>
</evidence>
<name>A0ABN9H4N0_9NEOB</name>
<comment type="caution">
    <text evidence="2">The sequence shown here is derived from an EMBL/GenBank/DDBJ whole genome shotgun (WGS) entry which is preliminary data.</text>
</comment>
<proteinExistence type="predicted"/>
<protein>
    <recommendedName>
        <fullName evidence="4">Tyrosinase</fullName>
    </recommendedName>
</protein>
<accession>A0ABN9H4N0</accession>
<evidence type="ECO:0000313" key="3">
    <source>
        <dbReference type="Proteomes" id="UP001162483"/>
    </source>
</evidence>
<sequence>MVPFIPLFTNGKFFVQSRDLGYDYDYLADSGSIEDFLLPYLEQAKQIWQWLVGAAVVGGLVTAVIATIISLTCRRKRKSITEETRPLLMEAEDYQATYQ</sequence>
<feature type="non-terminal residue" evidence="2">
    <location>
        <position position="99"/>
    </location>
</feature>
<keyword evidence="1" id="KW-0812">Transmembrane</keyword>
<reference evidence="2" key="1">
    <citation type="submission" date="2023-05" db="EMBL/GenBank/DDBJ databases">
        <authorList>
            <person name="Stuckert A."/>
        </authorList>
    </citation>
    <scope>NUCLEOTIDE SEQUENCE</scope>
</reference>
<keyword evidence="1" id="KW-0472">Membrane</keyword>
<dbReference type="Proteomes" id="UP001162483">
    <property type="component" value="Unassembled WGS sequence"/>
</dbReference>
<organism evidence="2 3">
    <name type="scientific">Staurois parvus</name>
    <dbReference type="NCBI Taxonomy" id="386267"/>
    <lineage>
        <taxon>Eukaryota</taxon>
        <taxon>Metazoa</taxon>
        <taxon>Chordata</taxon>
        <taxon>Craniata</taxon>
        <taxon>Vertebrata</taxon>
        <taxon>Euteleostomi</taxon>
        <taxon>Amphibia</taxon>
        <taxon>Batrachia</taxon>
        <taxon>Anura</taxon>
        <taxon>Neobatrachia</taxon>
        <taxon>Ranoidea</taxon>
        <taxon>Ranidae</taxon>
        <taxon>Staurois</taxon>
    </lineage>
</organism>
<keyword evidence="3" id="KW-1185">Reference proteome</keyword>
<evidence type="ECO:0008006" key="4">
    <source>
        <dbReference type="Google" id="ProtNLM"/>
    </source>
</evidence>
<evidence type="ECO:0000256" key="1">
    <source>
        <dbReference type="SAM" id="Phobius"/>
    </source>
</evidence>
<gene>
    <name evidence="2" type="ORF">SPARVUS_LOCUS15121447</name>
</gene>
<dbReference type="EMBL" id="CATNWA010019735">
    <property type="protein sequence ID" value="CAI9614718.1"/>
    <property type="molecule type" value="Genomic_DNA"/>
</dbReference>